<dbReference type="RefSeq" id="WP_284217980.1">
    <property type="nucleotide sequence ID" value="NZ_BSOT01000006.1"/>
</dbReference>
<sequence length="100" mass="11040">MLDFLKASDKEMEDRNLAQNVVQALTQSKDILPCEQGAFNVKTGLVFKAVLEKVHIESIGKGNVFGEVSFNKPDCFIKLLNAYDVPGAIIDKVLANRAEE</sequence>
<reference evidence="1" key="2">
    <citation type="submission" date="2023-01" db="EMBL/GenBank/DDBJ databases">
        <title>Draft genome sequence of Agaribacter marinus strain NBRC 110023.</title>
        <authorList>
            <person name="Sun Q."/>
            <person name="Mori K."/>
        </authorList>
    </citation>
    <scope>NUCLEOTIDE SEQUENCE</scope>
    <source>
        <strain evidence="1">NBRC 110023</strain>
    </source>
</reference>
<proteinExistence type="predicted"/>
<name>A0AA37SXH0_9ALTE</name>
<dbReference type="Proteomes" id="UP001156601">
    <property type="component" value="Unassembled WGS sequence"/>
</dbReference>
<dbReference type="EMBL" id="BSOT01000006">
    <property type="protein sequence ID" value="GLR71638.1"/>
    <property type="molecule type" value="Genomic_DNA"/>
</dbReference>
<keyword evidence="2" id="KW-1185">Reference proteome</keyword>
<reference evidence="1" key="1">
    <citation type="journal article" date="2014" name="Int. J. Syst. Evol. Microbiol.">
        <title>Complete genome sequence of Corynebacterium casei LMG S-19264T (=DSM 44701T), isolated from a smear-ripened cheese.</title>
        <authorList>
            <consortium name="US DOE Joint Genome Institute (JGI-PGF)"/>
            <person name="Walter F."/>
            <person name="Albersmeier A."/>
            <person name="Kalinowski J."/>
            <person name="Ruckert C."/>
        </authorList>
    </citation>
    <scope>NUCLEOTIDE SEQUENCE</scope>
    <source>
        <strain evidence="1">NBRC 110023</strain>
    </source>
</reference>
<comment type="caution">
    <text evidence="1">The sequence shown here is derived from an EMBL/GenBank/DDBJ whole genome shotgun (WGS) entry which is preliminary data.</text>
</comment>
<evidence type="ECO:0000313" key="1">
    <source>
        <dbReference type="EMBL" id="GLR71638.1"/>
    </source>
</evidence>
<dbReference type="AlphaFoldDB" id="A0AA37SXH0"/>
<protein>
    <submittedName>
        <fullName evidence="1">Uncharacterized protein</fullName>
    </submittedName>
</protein>
<organism evidence="1 2">
    <name type="scientific">Agaribacter marinus</name>
    <dbReference type="NCBI Taxonomy" id="1431249"/>
    <lineage>
        <taxon>Bacteria</taxon>
        <taxon>Pseudomonadati</taxon>
        <taxon>Pseudomonadota</taxon>
        <taxon>Gammaproteobacteria</taxon>
        <taxon>Alteromonadales</taxon>
        <taxon>Alteromonadaceae</taxon>
        <taxon>Agaribacter</taxon>
    </lineage>
</organism>
<evidence type="ECO:0000313" key="2">
    <source>
        <dbReference type="Proteomes" id="UP001156601"/>
    </source>
</evidence>
<accession>A0AA37SXH0</accession>
<gene>
    <name evidence="1" type="ORF">GCM10007852_25460</name>
</gene>